<comment type="similarity">
    <text evidence="2">Belongs to the tellurite-resistance/dicarboxylate transporter (TDT) family.</text>
</comment>
<dbReference type="PANTHER" id="PTHR31686:SF1">
    <property type="entry name" value="SULFITE EFFLUX PUMP SSU1"/>
    <property type="match status" value="1"/>
</dbReference>
<feature type="transmembrane region" description="Helical" evidence="8">
    <location>
        <begin position="133"/>
        <end position="155"/>
    </location>
</feature>
<accession>A0ABX8QS87</accession>
<evidence type="ECO:0000256" key="6">
    <source>
        <dbReference type="ARBA" id="ARBA00022989"/>
    </source>
</evidence>
<dbReference type="InterPro" id="IPR038665">
    <property type="entry name" value="Voltage-dep_anion_channel_sf"/>
</dbReference>
<evidence type="ECO:0000256" key="3">
    <source>
        <dbReference type="ARBA" id="ARBA00022448"/>
    </source>
</evidence>
<protein>
    <submittedName>
        <fullName evidence="9">TDT family transporter</fullName>
    </submittedName>
</protein>
<dbReference type="Gene3D" id="1.50.10.150">
    <property type="entry name" value="Voltage-dependent anion channel"/>
    <property type="match status" value="1"/>
</dbReference>
<dbReference type="Pfam" id="PF03595">
    <property type="entry name" value="SLAC1"/>
    <property type="match status" value="1"/>
</dbReference>
<keyword evidence="3" id="KW-0813">Transport</keyword>
<keyword evidence="6 8" id="KW-1133">Transmembrane helix</keyword>
<dbReference type="RefSeq" id="WP_231333339.1">
    <property type="nucleotide sequence ID" value="NZ_CP059572.1"/>
</dbReference>
<sequence>MGLLTAPPDGVLLGALDRPADLFRHLGPNWYAAVMGTAIVANGANALPVGVPGLHAFAVAVWALSLAMLAALMAARAVHLTRHRDVARAQLLDDPATAVFYGCPPMAMLAVGYGTLTLGPAVLGTGAAVALDAVLWTSGTLYAVLAAAGVPYLMITRHGRVPGGAAPTWLLPVVAPMVAAALGPALVPHLPEGQARATMLYGCYGLFGASLLATLVLLPGIWGGLTGGRAAPVTLTPTLFLVLGPLGQSTTAVVQIAGAAGQAAPEYAAAMRAFAVLYGAPVMGFALLWLALAGAANARALRRGMPFAMTWWAFTFPVGTCVTGASGLARATGLDALTGVAVLLYLLLVTAWAVAGYRTARGALTGRLFLPAVPQPF</sequence>
<evidence type="ECO:0000313" key="9">
    <source>
        <dbReference type="EMBL" id="QXJ20277.1"/>
    </source>
</evidence>
<feature type="transmembrane region" description="Helical" evidence="8">
    <location>
        <begin position="96"/>
        <end position="113"/>
    </location>
</feature>
<proteinExistence type="inferred from homology"/>
<keyword evidence="10" id="KW-1185">Reference proteome</keyword>
<evidence type="ECO:0000256" key="2">
    <source>
        <dbReference type="ARBA" id="ARBA00008566"/>
    </source>
</evidence>
<feature type="transmembrane region" description="Helical" evidence="8">
    <location>
        <begin position="308"/>
        <end position="330"/>
    </location>
</feature>
<feature type="transmembrane region" description="Helical" evidence="8">
    <location>
        <begin position="199"/>
        <end position="218"/>
    </location>
</feature>
<feature type="transmembrane region" description="Helical" evidence="8">
    <location>
        <begin position="167"/>
        <end position="187"/>
    </location>
</feature>
<keyword evidence="7 8" id="KW-0472">Membrane</keyword>
<gene>
    <name evidence="9" type="ORF">AGRA3207_000958</name>
</gene>
<evidence type="ECO:0000256" key="8">
    <source>
        <dbReference type="SAM" id="Phobius"/>
    </source>
</evidence>
<feature type="transmembrane region" description="Helical" evidence="8">
    <location>
        <begin position="336"/>
        <end position="357"/>
    </location>
</feature>
<reference evidence="9" key="1">
    <citation type="submission" date="2020-07" db="EMBL/GenBank/DDBJ databases">
        <authorList>
            <person name="Tarantini F.S."/>
            <person name="Hong K.W."/>
            <person name="Chan K.G."/>
        </authorList>
    </citation>
    <scope>NUCLEOTIDE SEQUENCE</scope>
    <source>
        <strain evidence="9">32-07</strain>
    </source>
</reference>
<name>A0ABX8QS87_9ACTN</name>
<evidence type="ECO:0000256" key="7">
    <source>
        <dbReference type="ARBA" id="ARBA00023136"/>
    </source>
</evidence>
<dbReference type="PANTHER" id="PTHR31686">
    <property type="match status" value="1"/>
</dbReference>
<dbReference type="Proteomes" id="UP001049518">
    <property type="component" value="Chromosome"/>
</dbReference>
<evidence type="ECO:0000256" key="4">
    <source>
        <dbReference type="ARBA" id="ARBA00022475"/>
    </source>
</evidence>
<comment type="subcellular location">
    <subcellularLocation>
        <location evidence="1">Cell membrane</location>
        <topology evidence="1">Multi-pass membrane protein</topology>
    </subcellularLocation>
</comment>
<feature type="transmembrane region" description="Helical" evidence="8">
    <location>
        <begin position="54"/>
        <end position="75"/>
    </location>
</feature>
<dbReference type="InterPro" id="IPR004695">
    <property type="entry name" value="SLAC1/Mae1/Ssu1/TehA"/>
</dbReference>
<organism evidence="9 10">
    <name type="scientific">Actinomadura graeca</name>
    <dbReference type="NCBI Taxonomy" id="2750812"/>
    <lineage>
        <taxon>Bacteria</taxon>
        <taxon>Bacillati</taxon>
        <taxon>Actinomycetota</taxon>
        <taxon>Actinomycetes</taxon>
        <taxon>Streptosporangiales</taxon>
        <taxon>Thermomonosporaceae</taxon>
        <taxon>Actinomadura</taxon>
    </lineage>
</organism>
<keyword evidence="5 8" id="KW-0812">Transmembrane</keyword>
<dbReference type="EMBL" id="CP059572">
    <property type="protein sequence ID" value="QXJ20277.1"/>
    <property type="molecule type" value="Genomic_DNA"/>
</dbReference>
<dbReference type="CDD" id="cd09320">
    <property type="entry name" value="TDT_like_2"/>
    <property type="match status" value="1"/>
</dbReference>
<dbReference type="InterPro" id="IPR051629">
    <property type="entry name" value="Sulfite_efflux_TDT"/>
</dbReference>
<evidence type="ECO:0000256" key="1">
    <source>
        <dbReference type="ARBA" id="ARBA00004651"/>
    </source>
</evidence>
<keyword evidence="4" id="KW-1003">Cell membrane</keyword>
<evidence type="ECO:0000256" key="5">
    <source>
        <dbReference type="ARBA" id="ARBA00022692"/>
    </source>
</evidence>
<evidence type="ECO:0000313" key="10">
    <source>
        <dbReference type="Proteomes" id="UP001049518"/>
    </source>
</evidence>
<feature type="transmembrane region" description="Helical" evidence="8">
    <location>
        <begin position="273"/>
        <end position="296"/>
    </location>
</feature>